<accession>Q7F4A6</accession>
<accession>Q942C9</accession>
<dbReference type="Proteomes" id="UP000000763">
    <property type="component" value="Chromosome 1"/>
</dbReference>
<organism evidence="2">
    <name type="scientific">Oryza sativa subsp. japonica</name>
    <name type="common">Rice</name>
    <dbReference type="NCBI Taxonomy" id="39947"/>
    <lineage>
        <taxon>Eukaryota</taxon>
        <taxon>Viridiplantae</taxon>
        <taxon>Streptophyta</taxon>
        <taxon>Embryophyta</taxon>
        <taxon>Tracheophyta</taxon>
        <taxon>Spermatophyta</taxon>
        <taxon>Magnoliopsida</taxon>
        <taxon>Liliopsida</taxon>
        <taxon>Poales</taxon>
        <taxon>Poaceae</taxon>
        <taxon>BOP clade</taxon>
        <taxon>Oryzoideae</taxon>
        <taxon>Oryzeae</taxon>
        <taxon>Oryzinae</taxon>
        <taxon>Oryza</taxon>
        <taxon>Oryza sativa</taxon>
    </lineage>
</organism>
<proteinExistence type="predicted"/>
<evidence type="ECO:0000313" key="1">
    <source>
        <dbReference type="EMBL" id="BAB68077.1"/>
    </source>
</evidence>
<reference evidence="3" key="2">
    <citation type="journal article" date="2005" name="Nature">
        <title>The map-based sequence of the rice genome.</title>
        <authorList>
            <consortium name="International rice genome sequencing project (IRGSP)"/>
            <person name="Matsumoto T."/>
            <person name="Wu J."/>
            <person name="Kanamori H."/>
            <person name="Katayose Y."/>
            <person name="Fujisawa M."/>
            <person name="Namiki N."/>
            <person name="Mizuno H."/>
            <person name="Yamamoto K."/>
            <person name="Antonio B.A."/>
            <person name="Baba T."/>
            <person name="Sakata K."/>
            <person name="Nagamura Y."/>
            <person name="Aoki H."/>
            <person name="Arikawa K."/>
            <person name="Arita K."/>
            <person name="Bito T."/>
            <person name="Chiden Y."/>
            <person name="Fujitsuka N."/>
            <person name="Fukunaka R."/>
            <person name="Hamada M."/>
            <person name="Harada C."/>
            <person name="Hayashi A."/>
            <person name="Hijishita S."/>
            <person name="Honda M."/>
            <person name="Hosokawa S."/>
            <person name="Ichikawa Y."/>
            <person name="Idonuma A."/>
            <person name="Iijima M."/>
            <person name="Ikeda M."/>
            <person name="Ikeno M."/>
            <person name="Ito K."/>
            <person name="Ito S."/>
            <person name="Ito T."/>
            <person name="Ito Y."/>
            <person name="Ito Y."/>
            <person name="Iwabuchi A."/>
            <person name="Kamiya K."/>
            <person name="Karasawa W."/>
            <person name="Kurita K."/>
            <person name="Katagiri S."/>
            <person name="Kikuta A."/>
            <person name="Kobayashi H."/>
            <person name="Kobayashi N."/>
            <person name="Machita K."/>
            <person name="Maehara T."/>
            <person name="Masukawa M."/>
            <person name="Mizubayashi T."/>
            <person name="Mukai Y."/>
            <person name="Nagasaki H."/>
            <person name="Nagata Y."/>
            <person name="Naito S."/>
            <person name="Nakashima M."/>
            <person name="Nakama Y."/>
            <person name="Nakamichi Y."/>
            <person name="Nakamura M."/>
            <person name="Meguro A."/>
            <person name="Negishi M."/>
            <person name="Ohta I."/>
            <person name="Ohta T."/>
            <person name="Okamoto M."/>
            <person name="Ono N."/>
            <person name="Saji S."/>
            <person name="Sakaguchi M."/>
            <person name="Sakai K."/>
            <person name="Shibata M."/>
            <person name="Shimokawa T."/>
            <person name="Song J."/>
            <person name="Takazaki Y."/>
            <person name="Terasawa K."/>
            <person name="Tsugane M."/>
            <person name="Tsuji K."/>
            <person name="Ueda S."/>
            <person name="Waki K."/>
            <person name="Yamagata H."/>
            <person name="Yamamoto M."/>
            <person name="Yamamoto S."/>
            <person name="Yamane H."/>
            <person name="Yoshiki S."/>
            <person name="Yoshihara R."/>
            <person name="Yukawa K."/>
            <person name="Zhong H."/>
            <person name="Yano M."/>
            <person name="Yuan Q."/>
            <person name="Ouyang S."/>
            <person name="Liu J."/>
            <person name="Jones K.M."/>
            <person name="Gansberger K."/>
            <person name="Moffat K."/>
            <person name="Hill J."/>
            <person name="Bera J."/>
            <person name="Fadrosh D."/>
            <person name="Jin S."/>
            <person name="Johri S."/>
            <person name="Kim M."/>
            <person name="Overton L."/>
            <person name="Reardon M."/>
            <person name="Tsitrin T."/>
            <person name="Vuong H."/>
            <person name="Weaver B."/>
            <person name="Ciecko A."/>
            <person name="Tallon L."/>
            <person name="Jackson J."/>
            <person name="Pai G."/>
            <person name="Aken S.V."/>
            <person name="Utterback T."/>
            <person name="Reidmuller S."/>
            <person name="Feldblyum T."/>
            <person name="Hsiao J."/>
            <person name="Zismann V."/>
            <person name="Iobst S."/>
            <person name="de Vazeille A.R."/>
            <person name="Buell C.R."/>
            <person name="Ying K."/>
            <person name="Li Y."/>
            <person name="Lu T."/>
            <person name="Huang Y."/>
            <person name="Zhao Q."/>
            <person name="Feng Q."/>
            <person name="Zhang L."/>
            <person name="Zhu J."/>
            <person name="Weng Q."/>
            <person name="Mu J."/>
            <person name="Lu Y."/>
            <person name="Fan D."/>
            <person name="Liu Y."/>
            <person name="Guan J."/>
            <person name="Zhang Y."/>
            <person name="Yu S."/>
            <person name="Liu X."/>
            <person name="Zhang Y."/>
            <person name="Hong G."/>
            <person name="Han B."/>
            <person name="Choisne N."/>
            <person name="Demange N."/>
            <person name="Orjeda G."/>
            <person name="Samain S."/>
            <person name="Cattolico L."/>
            <person name="Pelletier E."/>
            <person name="Couloux A."/>
            <person name="Segurens B."/>
            <person name="Wincker P."/>
            <person name="D'Hont A."/>
            <person name="Scarpelli C."/>
            <person name="Weissenbach J."/>
            <person name="Salanoubat M."/>
            <person name="Quetier F."/>
            <person name="Yu Y."/>
            <person name="Kim H.R."/>
            <person name="Rambo T."/>
            <person name="Currie J."/>
            <person name="Collura K."/>
            <person name="Luo M."/>
            <person name="Yang T."/>
            <person name="Ammiraju J.S.S."/>
            <person name="Engler F."/>
            <person name="Soderlund C."/>
            <person name="Wing R.A."/>
            <person name="Palmer L.E."/>
            <person name="de la Bastide M."/>
            <person name="Spiegel L."/>
            <person name="Nascimento L."/>
            <person name="Zutavern T."/>
            <person name="O'Shaughnessy A."/>
            <person name="Dike S."/>
            <person name="Dedhia N."/>
            <person name="Preston R."/>
            <person name="Balija V."/>
            <person name="McCombie W.R."/>
            <person name="Chow T."/>
            <person name="Chen H."/>
            <person name="Chung M."/>
            <person name="Chen C."/>
            <person name="Shaw J."/>
            <person name="Wu H."/>
            <person name="Hsiao K."/>
            <person name="Chao Y."/>
            <person name="Chu M."/>
            <person name="Cheng C."/>
            <person name="Hour A."/>
            <person name="Lee P."/>
            <person name="Lin S."/>
            <person name="Lin Y."/>
            <person name="Liou J."/>
            <person name="Liu S."/>
            <person name="Hsing Y."/>
            <person name="Raghuvanshi S."/>
            <person name="Mohanty A."/>
            <person name="Bharti A.K."/>
            <person name="Gaur A."/>
            <person name="Gupta V."/>
            <person name="Kumar D."/>
            <person name="Ravi V."/>
            <person name="Vij S."/>
            <person name="Kapur A."/>
            <person name="Khurana P."/>
            <person name="Khurana P."/>
            <person name="Khurana J.P."/>
            <person name="Tyagi A.K."/>
            <person name="Gaikwad K."/>
            <person name="Singh A."/>
            <person name="Dalal V."/>
            <person name="Srivastava S."/>
            <person name="Dixit A."/>
            <person name="Pal A.K."/>
            <person name="Ghazi I.A."/>
            <person name="Yadav M."/>
            <person name="Pandit A."/>
            <person name="Bhargava A."/>
            <person name="Sureshbabu K."/>
            <person name="Batra K."/>
            <person name="Sharma T.R."/>
            <person name="Mohapatra T."/>
            <person name="Singh N.K."/>
            <person name="Messing J."/>
            <person name="Nelson A.B."/>
            <person name="Fuks G."/>
            <person name="Kavchok S."/>
            <person name="Keizer G."/>
            <person name="Linton E."/>
            <person name="Llaca V."/>
            <person name="Song R."/>
            <person name="Tanyolac B."/>
            <person name="Young S."/>
            <person name="Ho-Il K."/>
            <person name="Hahn J.H."/>
            <person name="Sangsakoo G."/>
            <person name="Vanavichit A."/>
            <person name="de Mattos Luiz.A.T."/>
            <person name="Zimmer P.D."/>
            <person name="Malone G."/>
            <person name="Dellagostin O."/>
            <person name="de Oliveira A.C."/>
            <person name="Bevan M."/>
            <person name="Bancroft I."/>
            <person name="Minx P."/>
            <person name="Cordum H."/>
            <person name="Wilson R."/>
            <person name="Cheng Z."/>
            <person name="Jin W."/>
            <person name="Jiang J."/>
            <person name="Leong S.A."/>
            <person name="Iwama H."/>
            <person name="Gojobori T."/>
            <person name="Itoh T."/>
            <person name="Niimura Y."/>
            <person name="Fujii Y."/>
            <person name="Habara T."/>
            <person name="Sakai H."/>
            <person name="Sato Y."/>
            <person name="Wilson G."/>
            <person name="Kumar K."/>
            <person name="McCouch S."/>
            <person name="Juretic N."/>
            <person name="Hoen D."/>
            <person name="Wright S."/>
            <person name="Bruskiewich R."/>
            <person name="Bureau T."/>
            <person name="Miyao A."/>
            <person name="Hirochika H."/>
            <person name="Nishikawa T."/>
            <person name="Kadowaki K."/>
            <person name="Sugiura M."/>
            <person name="Burr B."/>
            <person name="Sasaki T."/>
        </authorList>
    </citation>
    <scope>NUCLEOTIDE SEQUENCE [LARGE SCALE GENOMIC DNA]</scope>
    <source>
        <strain evidence="3">cv. Nipponbare</strain>
    </source>
</reference>
<reference evidence="3" key="3">
    <citation type="journal article" date="2008" name="Nucleic Acids Res.">
        <title>The rice annotation project database (RAP-DB): 2008 update.</title>
        <authorList>
            <consortium name="The rice annotation project (RAP)"/>
        </authorList>
    </citation>
    <scope>GENOME REANNOTATION</scope>
    <source>
        <strain evidence="3">cv. Nipponbare</strain>
    </source>
</reference>
<evidence type="ECO:0000313" key="3">
    <source>
        <dbReference type="Proteomes" id="UP000000763"/>
    </source>
</evidence>
<reference evidence="2" key="1">
    <citation type="journal article" date="2002" name="Nature">
        <title>The genome sequence and structure of rice chromosome 1.</title>
        <authorList>
            <person name="Sasaki T."/>
            <person name="Matsumoto T."/>
            <person name="Yamamoto K."/>
            <person name="Sakata K."/>
            <person name="Baba T."/>
            <person name="Katayose Y."/>
            <person name="Wu J."/>
            <person name="Niimura Y."/>
            <person name="Cheng Z."/>
            <person name="Nagamura Y."/>
            <person name="Antonio B.A."/>
            <person name="Kanamori H."/>
            <person name="Hosokawa S."/>
            <person name="Masukawa M."/>
            <person name="Arikawa K."/>
            <person name="Chiden Y."/>
            <person name="Hayashi M."/>
            <person name="Okamoto M."/>
            <person name="Ando T."/>
            <person name="Aoki H."/>
            <person name="Arita K."/>
            <person name="Hamada M."/>
            <person name="Harada C."/>
            <person name="Hijishita S."/>
            <person name="Honda M."/>
            <person name="Ichikawa Y."/>
            <person name="Idonuma A."/>
            <person name="Iijima M."/>
            <person name="Ikeda M."/>
            <person name="Ikeno M."/>
            <person name="Itoh S."/>
            <person name="Itoh T."/>
            <person name="Itoh Y."/>
            <person name="Itoh Y."/>
            <person name="Iwabuchi A."/>
            <person name="Kamiya K."/>
            <person name="Karasawa W."/>
            <person name="Katagiri S."/>
            <person name="Kikuta A."/>
            <person name="Kobayashi N."/>
            <person name="Kono I."/>
            <person name="Machita K."/>
            <person name="Maehara T."/>
            <person name="Mizuno H."/>
            <person name="Mizubayashi T."/>
            <person name="Mukai Y."/>
            <person name="Nagasaki H."/>
            <person name="Nakashima M."/>
            <person name="Nakama Y."/>
            <person name="Nakamichi Y."/>
            <person name="Nakamura M."/>
            <person name="Namiki N."/>
            <person name="Negishi M."/>
            <person name="Ohta I."/>
            <person name="Ono N."/>
            <person name="Saji S."/>
            <person name="Sakai K."/>
            <person name="Shibata M."/>
            <person name="Shimokawa T."/>
            <person name="Shomura A."/>
            <person name="Song J."/>
            <person name="Takazaki Y."/>
            <person name="Terasawa K."/>
            <person name="Tsuji K."/>
            <person name="Waki K."/>
            <person name="Yamagata H."/>
            <person name="Yamane H."/>
            <person name="Yoshiki S."/>
            <person name="Yoshihara R."/>
            <person name="Yukawa K."/>
            <person name="Zhong H."/>
            <person name="Iwama H."/>
            <person name="Endo T."/>
            <person name="Ito H."/>
            <person name="Hahn J.H."/>
            <person name="Kim H.I."/>
            <person name="Eun M.Y."/>
            <person name="Yano M."/>
            <person name="Jiang J."/>
            <person name="Gojobori T."/>
        </authorList>
    </citation>
    <scope>NUCLEOTIDE SEQUENCE</scope>
</reference>
<evidence type="ECO:0000313" key="2">
    <source>
        <dbReference type="EMBL" id="BAB89940.1"/>
    </source>
</evidence>
<dbReference type="EMBL" id="AP003560">
    <property type="protein sequence ID" value="BAB68077.1"/>
    <property type="molecule type" value="Genomic_DNA"/>
</dbReference>
<name>Q942C9_ORYSJ</name>
<dbReference type="EMBL" id="AP003309">
    <property type="protein sequence ID" value="BAB89940.1"/>
    <property type="molecule type" value="Genomic_DNA"/>
</dbReference>
<protein>
    <submittedName>
        <fullName evidence="2">Uncharacterized protein</fullName>
    </submittedName>
</protein>
<sequence length="91" mass="10089">MTCFAKEGKRRLFIDLSLKYAVNHLPGAILYTSILELTFDLEDTAASTTTELQIKRSCIAIPVPVQYSNDGINLSLFSQPAPDQSLIQKTL</sequence>
<gene>
    <name evidence="1" type="ORF">B1060H01.14</name>
    <name evidence="2" type="ORF">OSJNBb0036G09.25</name>
</gene>
<dbReference type="Proteomes" id="UP000817658">
    <property type="component" value="Chromosome 1"/>
</dbReference>
<dbReference type="AlphaFoldDB" id="Q942C9"/>